<dbReference type="EMBL" id="QEOP01000002">
    <property type="protein sequence ID" value="PVZ94876.1"/>
    <property type="molecule type" value="Genomic_DNA"/>
</dbReference>
<evidence type="ECO:0000313" key="2">
    <source>
        <dbReference type="EMBL" id="PVZ94876.1"/>
    </source>
</evidence>
<comment type="caution">
    <text evidence="2">The sequence shown here is derived from an EMBL/GenBank/DDBJ whole genome shotgun (WGS) entry which is preliminary data.</text>
</comment>
<feature type="region of interest" description="Disordered" evidence="1">
    <location>
        <begin position="28"/>
        <end position="74"/>
    </location>
</feature>
<dbReference type="Gene3D" id="3.30.110.170">
    <property type="entry name" value="Protein of unknown function (DUF541), domain 1"/>
    <property type="match status" value="1"/>
</dbReference>
<evidence type="ECO:0000313" key="3">
    <source>
        <dbReference type="Proteomes" id="UP000244893"/>
    </source>
</evidence>
<dbReference type="OrthoDB" id="3724496at2"/>
<dbReference type="Proteomes" id="UP000244893">
    <property type="component" value="Unassembled WGS sequence"/>
</dbReference>
<dbReference type="AlphaFoldDB" id="A0A2V1HQI9"/>
<protein>
    <recommendedName>
        <fullName evidence="4">SIMPL domain-containing protein</fullName>
    </recommendedName>
</protein>
<evidence type="ECO:0008006" key="4">
    <source>
        <dbReference type="Google" id="ProtNLM"/>
    </source>
</evidence>
<name>A0A2V1HQI9_9MICO</name>
<gene>
    <name evidence="2" type="ORF">DDQ50_09905</name>
</gene>
<dbReference type="InterPro" id="IPR007497">
    <property type="entry name" value="SIMPL/DUF541"/>
</dbReference>
<accession>A0A2V1HQI9</accession>
<dbReference type="Gene3D" id="3.30.70.2970">
    <property type="entry name" value="Protein of unknown function (DUF541), domain 2"/>
    <property type="match status" value="1"/>
</dbReference>
<evidence type="ECO:0000256" key="1">
    <source>
        <dbReference type="SAM" id="MobiDB-lite"/>
    </source>
</evidence>
<sequence>MSFTPWRYAPRVVSSPLIVVSGMSSMFMSSPTWSGSPESSDSLAHREPYSLGVGCDRPRPPSAESLDGPAERDRCRRRVGRTVVHECASAPRRQGKGGSMVDISVAGEATTHVPAERGTPRLTVSIEGPDRAAVLARASELHHDLSEQARQQVGSGAATRWTADSIWVRSEDRYIKDSDTPVRTEVATVDLTVRFRDFGAMSEWVEHTAAREGIQLGGVEWSLTDATLAEARSRVRVAAVRDAQDRARAYSDALGLQEVVLERVWEAGLRPGGDSGAPLLRKAFSATASASIDLKPADIEVSAAITADFVAH</sequence>
<keyword evidence="3" id="KW-1185">Reference proteome</keyword>
<organism evidence="2 3">
    <name type="scientific">Amnibacterium flavum</name>
    <dbReference type="NCBI Taxonomy" id="2173173"/>
    <lineage>
        <taxon>Bacteria</taxon>
        <taxon>Bacillati</taxon>
        <taxon>Actinomycetota</taxon>
        <taxon>Actinomycetes</taxon>
        <taxon>Micrococcales</taxon>
        <taxon>Microbacteriaceae</taxon>
        <taxon>Amnibacterium</taxon>
    </lineage>
</organism>
<proteinExistence type="predicted"/>
<reference evidence="2 3" key="1">
    <citation type="submission" date="2018-05" db="EMBL/GenBank/DDBJ databases">
        <title>Amnibacterium sp. M8JJ-5, whole genome shotgun sequence.</title>
        <authorList>
            <person name="Tuo L."/>
        </authorList>
    </citation>
    <scope>NUCLEOTIDE SEQUENCE [LARGE SCALE GENOMIC DNA]</scope>
    <source>
        <strain evidence="2 3">M8JJ-5</strain>
    </source>
</reference>
<feature type="compositionally biased region" description="Low complexity" evidence="1">
    <location>
        <begin position="28"/>
        <end position="42"/>
    </location>
</feature>
<dbReference type="Pfam" id="PF04402">
    <property type="entry name" value="SIMPL"/>
    <property type="match status" value="1"/>
</dbReference>